<sequence>MGNEKFYVVGTLRGFYLNAIDGLVPLDKAKIFSDYNEAKNKATELGLYAFNLMLISVTEEV</sequence>
<protein>
    <submittedName>
        <fullName evidence="1">Uncharacterized protein</fullName>
    </submittedName>
</protein>
<gene>
    <name evidence="1" type="ORF">CYR79_09740</name>
</gene>
<dbReference type="RefSeq" id="WP_101812352.1">
    <property type="nucleotide sequence ID" value="NZ_PKGI01000051.1"/>
</dbReference>
<name>A0A2I2A8Q8_9LACO</name>
<accession>A0A2I2A8Q8</accession>
<proteinExistence type="predicted"/>
<reference evidence="2" key="1">
    <citation type="submission" date="2017-12" db="EMBL/GenBank/DDBJ databases">
        <authorList>
            <person name="Christensen H."/>
        </authorList>
    </citation>
    <scope>NUCLEOTIDE SEQUENCE [LARGE SCALE GENOMIC DNA]</scope>
    <source>
        <strain evidence="2">268A</strain>
    </source>
</reference>
<evidence type="ECO:0000313" key="1">
    <source>
        <dbReference type="EMBL" id="PLA75758.1"/>
    </source>
</evidence>
<dbReference type="AlphaFoldDB" id="A0A2I2A8Q8"/>
<evidence type="ECO:0000313" key="2">
    <source>
        <dbReference type="Proteomes" id="UP000234579"/>
    </source>
</evidence>
<comment type="caution">
    <text evidence="1">The sequence shown here is derived from an EMBL/GenBank/DDBJ whole genome shotgun (WGS) entry which is preliminary data.</text>
</comment>
<dbReference type="EMBL" id="PKGI01000051">
    <property type="protein sequence ID" value="PLA75758.1"/>
    <property type="molecule type" value="Genomic_DNA"/>
</dbReference>
<dbReference type="Proteomes" id="UP000234579">
    <property type="component" value="Unassembled WGS sequence"/>
</dbReference>
<organism evidence="1 2">
    <name type="scientific">Ligilactobacillus agilis</name>
    <dbReference type="NCBI Taxonomy" id="1601"/>
    <lineage>
        <taxon>Bacteria</taxon>
        <taxon>Bacillati</taxon>
        <taxon>Bacillota</taxon>
        <taxon>Bacilli</taxon>
        <taxon>Lactobacillales</taxon>
        <taxon>Lactobacillaceae</taxon>
        <taxon>Ligilactobacillus</taxon>
    </lineage>
</organism>